<feature type="compositionally biased region" description="Polar residues" evidence="10">
    <location>
        <begin position="72"/>
        <end position="86"/>
    </location>
</feature>
<feature type="compositionally biased region" description="Polar residues" evidence="10">
    <location>
        <begin position="761"/>
        <end position="786"/>
    </location>
</feature>
<keyword evidence="13" id="KW-1185">Reference proteome</keyword>
<dbReference type="InterPro" id="IPR029063">
    <property type="entry name" value="SAM-dependent_MTases_sf"/>
</dbReference>
<dbReference type="InterPro" id="IPR023273">
    <property type="entry name" value="RCMT_NOP2"/>
</dbReference>
<keyword evidence="4 9" id="KW-0489">Methyltransferase</keyword>
<dbReference type="FunFam" id="3.30.70.1170:FF:000001">
    <property type="entry name" value="Ribosomal RNA methyltransferase Nop2"/>
    <property type="match status" value="1"/>
</dbReference>
<dbReference type="GO" id="GO:0005730">
    <property type="term" value="C:nucleolus"/>
    <property type="evidence" value="ECO:0007669"/>
    <property type="project" value="UniProtKB-SubCell"/>
</dbReference>
<feature type="binding site" evidence="9">
    <location>
        <position position="478"/>
    </location>
    <ligand>
        <name>S-adenosyl-L-methionine</name>
        <dbReference type="ChEBI" id="CHEBI:59789"/>
    </ligand>
</feature>
<keyword evidence="6 9" id="KW-0949">S-adenosyl-L-methionine</keyword>
<organism evidence="12 13">
    <name type="scientific">Drosophila ananassae</name>
    <name type="common">Fruit fly</name>
    <dbReference type="NCBI Taxonomy" id="7217"/>
    <lineage>
        <taxon>Eukaryota</taxon>
        <taxon>Metazoa</taxon>
        <taxon>Ecdysozoa</taxon>
        <taxon>Arthropoda</taxon>
        <taxon>Hexapoda</taxon>
        <taxon>Insecta</taxon>
        <taxon>Pterygota</taxon>
        <taxon>Neoptera</taxon>
        <taxon>Endopterygota</taxon>
        <taxon>Diptera</taxon>
        <taxon>Brachycera</taxon>
        <taxon>Muscomorpha</taxon>
        <taxon>Ephydroidea</taxon>
        <taxon>Drosophilidae</taxon>
        <taxon>Drosophila</taxon>
        <taxon>Sophophora</taxon>
    </lineage>
</organism>
<keyword evidence="3" id="KW-0690">Ribosome biogenesis</keyword>
<feature type="binding site" evidence="9">
    <location>
        <position position="505"/>
    </location>
    <ligand>
        <name>S-adenosyl-L-methionine</name>
        <dbReference type="ChEBI" id="CHEBI:59789"/>
    </ligand>
</feature>
<dbReference type="PRINTS" id="PR02012">
    <property type="entry name" value="RCMTNOP2"/>
</dbReference>
<protein>
    <recommendedName>
        <fullName evidence="11">SAM-dependent MTase RsmB/NOP-type domain-containing protein</fullName>
    </recommendedName>
</protein>
<dbReference type="Pfam" id="PF01189">
    <property type="entry name" value="Methyltr_RsmB-F"/>
    <property type="match status" value="1"/>
</dbReference>
<dbReference type="KEGG" id="dan:6495365"/>
<dbReference type="EMBL" id="CH902619">
    <property type="protein sequence ID" value="EDV35494.2"/>
    <property type="molecule type" value="Genomic_DNA"/>
</dbReference>
<feature type="compositionally biased region" description="Acidic residues" evidence="10">
    <location>
        <begin position="209"/>
        <end position="247"/>
    </location>
</feature>
<feature type="compositionally biased region" description="Basic residues" evidence="10">
    <location>
        <begin position="890"/>
        <end position="900"/>
    </location>
</feature>
<evidence type="ECO:0000256" key="4">
    <source>
        <dbReference type="ARBA" id="ARBA00022603"/>
    </source>
</evidence>
<dbReference type="GO" id="GO:0000470">
    <property type="term" value="P:maturation of LSU-rRNA"/>
    <property type="evidence" value="ECO:0007669"/>
    <property type="project" value="TreeGrafter"/>
</dbReference>
<dbReference type="FunFam" id="3.40.50.150:FF:000495">
    <property type="entry name" value="Nucleolar RNA methyltransferase (Nop2), putative"/>
    <property type="match status" value="1"/>
</dbReference>
<comment type="similarity">
    <text evidence="2 9">Belongs to the class I-like SAM-binding methyltransferase superfamily. RsmB/NOP family.</text>
</comment>
<feature type="domain" description="SAM-dependent MTase RsmB/NOP-type" evidence="11">
    <location>
        <begin position="362"/>
        <end position="649"/>
    </location>
</feature>
<dbReference type="PANTHER" id="PTHR22807">
    <property type="entry name" value="NOP2 YEAST -RELATED NOL1/NOP2/FMU SUN DOMAIN-CONTAINING"/>
    <property type="match status" value="1"/>
</dbReference>
<dbReference type="InterPro" id="IPR011023">
    <property type="entry name" value="Nop2p"/>
</dbReference>
<reference evidence="12 13" key="1">
    <citation type="journal article" date="2007" name="Nature">
        <title>Evolution of genes and genomes on the Drosophila phylogeny.</title>
        <authorList>
            <consortium name="Drosophila 12 Genomes Consortium"/>
            <person name="Clark A.G."/>
            <person name="Eisen M.B."/>
            <person name="Smith D.R."/>
            <person name="Bergman C.M."/>
            <person name="Oliver B."/>
            <person name="Markow T.A."/>
            <person name="Kaufman T.C."/>
            <person name="Kellis M."/>
            <person name="Gelbart W."/>
            <person name="Iyer V.N."/>
            <person name="Pollard D.A."/>
            <person name="Sackton T.B."/>
            <person name="Larracuente A.M."/>
            <person name="Singh N.D."/>
            <person name="Abad J.P."/>
            <person name="Abt D.N."/>
            <person name="Adryan B."/>
            <person name="Aguade M."/>
            <person name="Akashi H."/>
            <person name="Anderson W.W."/>
            <person name="Aquadro C.F."/>
            <person name="Ardell D.H."/>
            <person name="Arguello R."/>
            <person name="Artieri C.G."/>
            <person name="Barbash D.A."/>
            <person name="Barker D."/>
            <person name="Barsanti P."/>
            <person name="Batterham P."/>
            <person name="Batzoglou S."/>
            <person name="Begun D."/>
            <person name="Bhutkar A."/>
            <person name="Blanco E."/>
            <person name="Bosak S.A."/>
            <person name="Bradley R.K."/>
            <person name="Brand A.D."/>
            <person name="Brent M.R."/>
            <person name="Brooks A.N."/>
            <person name="Brown R.H."/>
            <person name="Butlin R.K."/>
            <person name="Caggese C."/>
            <person name="Calvi B.R."/>
            <person name="Bernardo de Carvalho A."/>
            <person name="Caspi A."/>
            <person name="Castrezana S."/>
            <person name="Celniker S.E."/>
            <person name="Chang J.L."/>
            <person name="Chapple C."/>
            <person name="Chatterji S."/>
            <person name="Chinwalla A."/>
            <person name="Civetta A."/>
            <person name="Clifton S.W."/>
            <person name="Comeron J.M."/>
            <person name="Costello J.C."/>
            <person name="Coyne J.A."/>
            <person name="Daub J."/>
            <person name="David R.G."/>
            <person name="Delcher A.L."/>
            <person name="Delehaunty K."/>
            <person name="Do C.B."/>
            <person name="Ebling H."/>
            <person name="Edwards K."/>
            <person name="Eickbush T."/>
            <person name="Evans J.D."/>
            <person name="Filipski A."/>
            <person name="Findeiss S."/>
            <person name="Freyhult E."/>
            <person name="Fulton L."/>
            <person name="Fulton R."/>
            <person name="Garcia A.C."/>
            <person name="Gardiner A."/>
            <person name="Garfield D.A."/>
            <person name="Garvin B.E."/>
            <person name="Gibson G."/>
            <person name="Gilbert D."/>
            <person name="Gnerre S."/>
            <person name="Godfrey J."/>
            <person name="Good R."/>
            <person name="Gotea V."/>
            <person name="Gravely B."/>
            <person name="Greenberg A.J."/>
            <person name="Griffiths-Jones S."/>
            <person name="Gross S."/>
            <person name="Guigo R."/>
            <person name="Gustafson E.A."/>
            <person name="Haerty W."/>
            <person name="Hahn M.W."/>
            <person name="Halligan D.L."/>
            <person name="Halpern A.L."/>
            <person name="Halter G.M."/>
            <person name="Han M.V."/>
            <person name="Heger A."/>
            <person name="Hillier L."/>
            <person name="Hinrichs A.S."/>
            <person name="Holmes I."/>
            <person name="Hoskins R.A."/>
            <person name="Hubisz M.J."/>
            <person name="Hultmark D."/>
            <person name="Huntley M.A."/>
            <person name="Jaffe D.B."/>
            <person name="Jagadeeshan S."/>
            <person name="Jeck W.R."/>
            <person name="Johnson J."/>
            <person name="Jones C.D."/>
            <person name="Jordan W.C."/>
            <person name="Karpen G.H."/>
            <person name="Kataoka E."/>
            <person name="Keightley P.D."/>
            <person name="Kheradpour P."/>
            <person name="Kirkness E.F."/>
            <person name="Koerich L.B."/>
            <person name="Kristiansen K."/>
            <person name="Kudrna D."/>
            <person name="Kulathinal R.J."/>
            <person name="Kumar S."/>
            <person name="Kwok R."/>
            <person name="Lander E."/>
            <person name="Langley C.H."/>
            <person name="Lapoint R."/>
            <person name="Lazzaro B.P."/>
            <person name="Lee S.J."/>
            <person name="Levesque L."/>
            <person name="Li R."/>
            <person name="Lin C.F."/>
            <person name="Lin M.F."/>
            <person name="Lindblad-Toh K."/>
            <person name="Llopart A."/>
            <person name="Long M."/>
            <person name="Low L."/>
            <person name="Lozovsky E."/>
            <person name="Lu J."/>
            <person name="Luo M."/>
            <person name="Machado C.A."/>
            <person name="Makalowski W."/>
            <person name="Marzo M."/>
            <person name="Matsuda M."/>
            <person name="Matzkin L."/>
            <person name="McAllister B."/>
            <person name="McBride C.S."/>
            <person name="McKernan B."/>
            <person name="McKernan K."/>
            <person name="Mendez-Lago M."/>
            <person name="Minx P."/>
            <person name="Mollenhauer M.U."/>
            <person name="Montooth K."/>
            <person name="Mount S.M."/>
            <person name="Mu X."/>
            <person name="Myers E."/>
            <person name="Negre B."/>
            <person name="Newfeld S."/>
            <person name="Nielsen R."/>
            <person name="Noor M.A."/>
            <person name="O'Grady P."/>
            <person name="Pachter L."/>
            <person name="Papaceit M."/>
            <person name="Parisi M.J."/>
            <person name="Parisi M."/>
            <person name="Parts L."/>
            <person name="Pedersen J.S."/>
            <person name="Pesole G."/>
            <person name="Phillippy A.M."/>
            <person name="Ponting C.P."/>
            <person name="Pop M."/>
            <person name="Porcelli D."/>
            <person name="Powell J.R."/>
            <person name="Prohaska S."/>
            <person name="Pruitt K."/>
            <person name="Puig M."/>
            <person name="Quesneville H."/>
            <person name="Ram K.R."/>
            <person name="Rand D."/>
            <person name="Rasmussen M.D."/>
            <person name="Reed L.K."/>
            <person name="Reenan R."/>
            <person name="Reily A."/>
            <person name="Remington K.A."/>
            <person name="Rieger T.T."/>
            <person name="Ritchie M.G."/>
            <person name="Robin C."/>
            <person name="Rogers Y.H."/>
            <person name="Rohde C."/>
            <person name="Rozas J."/>
            <person name="Rubenfield M.J."/>
            <person name="Ruiz A."/>
            <person name="Russo S."/>
            <person name="Salzberg S.L."/>
            <person name="Sanchez-Gracia A."/>
            <person name="Saranga D.J."/>
            <person name="Sato H."/>
            <person name="Schaeffer S.W."/>
            <person name="Schatz M.C."/>
            <person name="Schlenke T."/>
            <person name="Schwartz R."/>
            <person name="Segarra C."/>
            <person name="Singh R.S."/>
            <person name="Sirot L."/>
            <person name="Sirota M."/>
            <person name="Sisneros N.B."/>
            <person name="Smith C.D."/>
            <person name="Smith T.F."/>
            <person name="Spieth J."/>
            <person name="Stage D.E."/>
            <person name="Stark A."/>
            <person name="Stephan W."/>
            <person name="Strausberg R.L."/>
            <person name="Strempel S."/>
            <person name="Sturgill D."/>
            <person name="Sutton G."/>
            <person name="Sutton G.G."/>
            <person name="Tao W."/>
            <person name="Teichmann S."/>
            <person name="Tobari Y.N."/>
            <person name="Tomimura Y."/>
            <person name="Tsolas J.M."/>
            <person name="Valente V.L."/>
            <person name="Venter E."/>
            <person name="Venter J.C."/>
            <person name="Vicario S."/>
            <person name="Vieira F.G."/>
            <person name="Vilella A.J."/>
            <person name="Villasante A."/>
            <person name="Walenz B."/>
            <person name="Wang J."/>
            <person name="Wasserman M."/>
            <person name="Watts T."/>
            <person name="Wilson D."/>
            <person name="Wilson R.K."/>
            <person name="Wing R.A."/>
            <person name="Wolfner M.F."/>
            <person name="Wong A."/>
            <person name="Wong G.K."/>
            <person name="Wu C.I."/>
            <person name="Wu G."/>
            <person name="Yamamoto D."/>
            <person name="Yang H.P."/>
            <person name="Yang S.P."/>
            <person name="Yorke J.A."/>
            <person name="Yoshida K."/>
            <person name="Zdobnov E."/>
            <person name="Zhang P."/>
            <person name="Zhang Y."/>
            <person name="Zimin A.V."/>
            <person name="Baldwin J."/>
            <person name="Abdouelleil A."/>
            <person name="Abdulkadir J."/>
            <person name="Abebe A."/>
            <person name="Abera B."/>
            <person name="Abreu J."/>
            <person name="Acer S.C."/>
            <person name="Aftuck L."/>
            <person name="Alexander A."/>
            <person name="An P."/>
            <person name="Anderson E."/>
            <person name="Anderson S."/>
            <person name="Arachi H."/>
            <person name="Azer M."/>
            <person name="Bachantsang P."/>
            <person name="Barry A."/>
            <person name="Bayul T."/>
            <person name="Berlin A."/>
            <person name="Bessette D."/>
            <person name="Bloom T."/>
            <person name="Blye J."/>
            <person name="Boguslavskiy L."/>
            <person name="Bonnet C."/>
            <person name="Boukhgalter B."/>
            <person name="Bourzgui I."/>
            <person name="Brown A."/>
            <person name="Cahill P."/>
            <person name="Channer S."/>
            <person name="Cheshatsang Y."/>
            <person name="Chuda L."/>
            <person name="Citroen M."/>
            <person name="Collymore A."/>
            <person name="Cooke P."/>
            <person name="Costello M."/>
            <person name="D'Aco K."/>
            <person name="Daza R."/>
            <person name="De Haan G."/>
            <person name="DeGray S."/>
            <person name="DeMaso C."/>
            <person name="Dhargay N."/>
            <person name="Dooley K."/>
            <person name="Dooley E."/>
            <person name="Doricent M."/>
            <person name="Dorje P."/>
            <person name="Dorjee K."/>
            <person name="Dupes A."/>
            <person name="Elong R."/>
            <person name="Falk J."/>
            <person name="Farina A."/>
            <person name="Faro S."/>
            <person name="Ferguson D."/>
            <person name="Fisher S."/>
            <person name="Foley C.D."/>
            <person name="Franke A."/>
            <person name="Friedrich D."/>
            <person name="Gadbois L."/>
            <person name="Gearin G."/>
            <person name="Gearin C.R."/>
            <person name="Giannoukos G."/>
            <person name="Goode T."/>
            <person name="Graham J."/>
            <person name="Grandbois E."/>
            <person name="Grewal S."/>
            <person name="Gyaltsen K."/>
            <person name="Hafez N."/>
            <person name="Hagos B."/>
            <person name="Hall J."/>
            <person name="Henson C."/>
            <person name="Hollinger A."/>
            <person name="Honan T."/>
            <person name="Huard M.D."/>
            <person name="Hughes L."/>
            <person name="Hurhula B."/>
            <person name="Husby M.E."/>
            <person name="Kamat A."/>
            <person name="Kanga B."/>
            <person name="Kashin S."/>
            <person name="Khazanovich D."/>
            <person name="Kisner P."/>
            <person name="Lance K."/>
            <person name="Lara M."/>
            <person name="Lee W."/>
            <person name="Lennon N."/>
            <person name="Letendre F."/>
            <person name="LeVine R."/>
            <person name="Lipovsky A."/>
            <person name="Liu X."/>
            <person name="Liu J."/>
            <person name="Liu S."/>
            <person name="Lokyitsang T."/>
            <person name="Lokyitsang Y."/>
            <person name="Lubonja R."/>
            <person name="Lui A."/>
            <person name="MacDonald P."/>
            <person name="Magnisalis V."/>
            <person name="Maru K."/>
            <person name="Matthews C."/>
            <person name="McCusker W."/>
            <person name="McDonough S."/>
            <person name="Mehta T."/>
            <person name="Meldrim J."/>
            <person name="Meneus L."/>
            <person name="Mihai O."/>
            <person name="Mihalev A."/>
            <person name="Mihova T."/>
            <person name="Mittelman R."/>
            <person name="Mlenga V."/>
            <person name="Montmayeur A."/>
            <person name="Mulrain L."/>
            <person name="Navidi A."/>
            <person name="Naylor J."/>
            <person name="Negash T."/>
            <person name="Nguyen T."/>
            <person name="Nguyen N."/>
            <person name="Nicol R."/>
            <person name="Norbu C."/>
            <person name="Norbu N."/>
            <person name="Novod N."/>
            <person name="O'Neill B."/>
            <person name="Osman S."/>
            <person name="Markiewicz E."/>
            <person name="Oyono O.L."/>
            <person name="Patti C."/>
            <person name="Phunkhang P."/>
            <person name="Pierre F."/>
            <person name="Priest M."/>
            <person name="Raghuraman S."/>
            <person name="Rege F."/>
            <person name="Reyes R."/>
            <person name="Rise C."/>
            <person name="Rogov P."/>
            <person name="Ross K."/>
            <person name="Ryan E."/>
            <person name="Settipalli S."/>
            <person name="Shea T."/>
            <person name="Sherpa N."/>
            <person name="Shi L."/>
            <person name="Shih D."/>
            <person name="Sparrow T."/>
            <person name="Spaulding J."/>
            <person name="Stalker J."/>
            <person name="Stange-Thomann N."/>
            <person name="Stavropoulos S."/>
            <person name="Stone C."/>
            <person name="Strader C."/>
            <person name="Tesfaye S."/>
            <person name="Thomson T."/>
            <person name="Thoulutsang Y."/>
            <person name="Thoulutsang D."/>
            <person name="Topham K."/>
            <person name="Topping I."/>
            <person name="Tsamla T."/>
            <person name="Vassiliev H."/>
            <person name="Vo A."/>
            <person name="Wangchuk T."/>
            <person name="Wangdi T."/>
            <person name="Weiand M."/>
            <person name="Wilkinson J."/>
            <person name="Wilson A."/>
            <person name="Yadav S."/>
            <person name="Young G."/>
            <person name="Yu Q."/>
            <person name="Zembek L."/>
            <person name="Zhong D."/>
            <person name="Zimmer A."/>
            <person name="Zwirko Z."/>
            <person name="Jaffe D.B."/>
            <person name="Alvarez P."/>
            <person name="Brockman W."/>
            <person name="Butler J."/>
            <person name="Chin C."/>
            <person name="Gnerre S."/>
            <person name="Grabherr M."/>
            <person name="Kleber M."/>
            <person name="Mauceli E."/>
            <person name="MacCallum I."/>
        </authorList>
    </citation>
    <scope>NUCLEOTIDE SEQUENCE [LARGE SCALE GENOMIC DNA]</scope>
    <source>
        <strain evidence="13">Tucson 14024-0371.13</strain>
    </source>
</reference>
<gene>
    <name evidence="12" type="primary">Dana\GF12515</name>
    <name evidence="12" type="synonym">dana_GLEANR_12532</name>
    <name evidence="12" type="ORF">GF12515</name>
</gene>
<dbReference type="Gene3D" id="3.30.70.1170">
    <property type="entry name" value="Sun protein, domain 3"/>
    <property type="match status" value="1"/>
</dbReference>
<dbReference type="PROSITE" id="PS01153">
    <property type="entry name" value="NOL1_NOP2_SUN"/>
    <property type="match status" value="1"/>
</dbReference>
<dbReference type="AlphaFoldDB" id="B3MEN0"/>
<evidence type="ECO:0000256" key="1">
    <source>
        <dbReference type="ARBA" id="ARBA00004604"/>
    </source>
</evidence>
<feature type="binding site" evidence="9">
    <location>
        <position position="522"/>
    </location>
    <ligand>
        <name>S-adenosyl-L-methionine</name>
        <dbReference type="ChEBI" id="CHEBI:59789"/>
    </ligand>
</feature>
<feature type="compositionally biased region" description="Acidic residues" evidence="10">
    <location>
        <begin position="143"/>
        <end position="200"/>
    </location>
</feature>
<feature type="region of interest" description="Disordered" evidence="10">
    <location>
        <begin position="673"/>
        <end position="923"/>
    </location>
</feature>
<keyword evidence="5 9" id="KW-0808">Transferase</keyword>
<feature type="compositionally biased region" description="Acidic residues" evidence="10">
    <location>
        <begin position="673"/>
        <end position="688"/>
    </location>
</feature>
<dbReference type="Gene3D" id="3.40.50.150">
    <property type="entry name" value="Vaccinia Virus protein VP39"/>
    <property type="match status" value="1"/>
</dbReference>
<name>B3MEN0_DROAN</name>
<dbReference type="FunCoup" id="B3MEN0">
    <property type="interactions" value="1081"/>
</dbReference>
<dbReference type="InterPro" id="IPR049560">
    <property type="entry name" value="MeTrfase_RsmB-F_NOP2_cat"/>
</dbReference>
<evidence type="ECO:0000256" key="10">
    <source>
        <dbReference type="SAM" id="MobiDB-lite"/>
    </source>
</evidence>
<dbReference type="eggNOG" id="KOG1122">
    <property type="taxonomic scope" value="Eukaryota"/>
</dbReference>
<dbReference type="OrthoDB" id="427002at2759"/>
<evidence type="ECO:0000256" key="7">
    <source>
        <dbReference type="ARBA" id="ARBA00022884"/>
    </source>
</evidence>
<evidence type="ECO:0000256" key="8">
    <source>
        <dbReference type="ARBA" id="ARBA00023242"/>
    </source>
</evidence>
<dbReference type="PANTHER" id="PTHR22807:SF30">
    <property type="entry name" value="28S RRNA (CYTOSINE(4447)-C(5))-METHYLTRANSFERASE-RELATED"/>
    <property type="match status" value="1"/>
</dbReference>
<dbReference type="GO" id="GO:0070475">
    <property type="term" value="P:rRNA base methylation"/>
    <property type="evidence" value="ECO:0007669"/>
    <property type="project" value="TreeGrafter"/>
</dbReference>
<dbReference type="STRING" id="7217.B3MEN0"/>
<evidence type="ECO:0000256" key="2">
    <source>
        <dbReference type="ARBA" id="ARBA00007494"/>
    </source>
</evidence>
<dbReference type="PRINTS" id="PR02008">
    <property type="entry name" value="RCMTFAMILY"/>
</dbReference>
<proteinExistence type="inferred from homology"/>
<evidence type="ECO:0000256" key="9">
    <source>
        <dbReference type="PROSITE-ProRule" id="PRU01023"/>
    </source>
</evidence>
<feature type="compositionally biased region" description="Basic and acidic residues" evidence="10">
    <location>
        <begin position="51"/>
        <end position="68"/>
    </location>
</feature>
<feature type="compositionally biased region" description="Basic and acidic residues" evidence="10">
    <location>
        <begin position="711"/>
        <end position="760"/>
    </location>
</feature>
<evidence type="ECO:0000256" key="3">
    <source>
        <dbReference type="ARBA" id="ARBA00022517"/>
    </source>
</evidence>
<keyword evidence="7 9" id="KW-0694">RNA-binding</keyword>
<dbReference type="Proteomes" id="UP000007801">
    <property type="component" value="Unassembled WGS sequence"/>
</dbReference>
<dbReference type="InterPro" id="IPR018314">
    <property type="entry name" value="RsmB/NOL1/NOP2-like_CS"/>
</dbReference>
<feature type="active site" description="Nucleophile" evidence="9">
    <location>
        <position position="579"/>
    </location>
</feature>
<evidence type="ECO:0000256" key="5">
    <source>
        <dbReference type="ARBA" id="ARBA00022679"/>
    </source>
</evidence>
<dbReference type="GO" id="GO:0003723">
    <property type="term" value="F:RNA binding"/>
    <property type="evidence" value="ECO:0007669"/>
    <property type="project" value="UniProtKB-UniRule"/>
</dbReference>
<dbReference type="SUPFAM" id="SSF53335">
    <property type="entry name" value="S-adenosyl-L-methionine-dependent methyltransferases"/>
    <property type="match status" value="1"/>
</dbReference>
<comment type="subcellular location">
    <subcellularLocation>
        <location evidence="1">Nucleus</location>
        <location evidence="1">Nucleolus</location>
    </subcellularLocation>
</comment>
<dbReference type="InterPro" id="IPR023267">
    <property type="entry name" value="RCMT"/>
</dbReference>
<evidence type="ECO:0000256" key="6">
    <source>
        <dbReference type="ARBA" id="ARBA00022691"/>
    </source>
</evidence>
<feature type="binding site" evidence="9">
    <location>
        <begin position="454"/>
        <end position="460"/>
    </location>
    <ligand>
        <name>S-adenosyl-L-methionine</name>
        <dbReference type="ChEBI" id="CHEBI:59789"/>
    </ligand>
</feature>
<accession>B3MEN0</accession>
<evidence type="ECO:0000313" key="12">
    <source>
        <dbReference type="EMBL" id="EDV35494.2"/>
    </source>
</evidence>
<evidence type="ECO:0000313" key="13">
    <source>
        <dbReference type="Proteomes" id="UP000007801"/>
    </source>
</evidence>
<evidence type="ECO:0000259" key="11">
    <source>
        <dbReference type="PROSITE" id="PS51686"/>
    </source>
</evidence>
<sequence>MGRKAEYSEKPKKGPGRKARKQGPPVFRKQSFAPMEEEDKKLSHRQKQRFVKREQKKVVQKAKLQEKRAKGKQTQQVRRKTAYNSDSEPEEEEAVQPQEASSDEEVPQLVPAPKTKKSAAPKGFTDDNDAWLKPKKQKKEVEPESEEDDEEEEELEEESDAELEEGSEDENGLEEEASGEEDEEEVSGEEDEEEESDDDTAQVGKLDDLSDGEANSDDDFDISGDEDAAEASSDDEDEDDDDDDDDDKLPIERANKKLKKREAKEAQLADEEMQMTVDRQDVFQLPNEEEEAEKDLTLQEVQQRIKDVTLVLSDFKKYRQADRSRGEYIDLLRRDLCLYYSYNEFLMEKLMDMFPLTELMEYLEASEVARPLTIRTNTLKTRRRDLAGALINRGVNLDPLGKWTKVGLVVFNSQVPLGATPEYLAGHYMIQGASSLLPVMALAPQENERILDMCSAPGGKGSHIASIMKNTGVLFANDSNRDRIKAIVANFHRLGIVNAVVSCEDGTKFRNIMTGFDRVLLDAPCTGTGVVSKDPSVKTTKSDVDVQRCYNLQRKLLLTAIDCVDAKSSSGGYIVYSTCSVLPEENEWVIDYALKKRNVKLVPTGLDFGVEGFTKFRQHRFHPSLNLTKRYYPHTHNMDGFYVAKLKKFSNTIPITKEQQEEDEKQLDEAIEAEADPKEAEEETEESPEEKAPRKVLGKRAGKPSLTDVEQDLKKKKLEESKTKYVAKVFEKPVKVPKKPKPEQPQEKKGKKPQENDEKTNGNATPSKAATKKSQQNGNVEASQPENKFPKKKTPIKVHVPNKLAGKKHPANGTPSPAKPDAKKKPPANASPSPAKPDARKKPPTNASSSPAKPDAKKKPPTQPKGKSSALAKAPRVDLDNVPVLEGKPIKKQNKLKQKSKQIGQLKKSKTGANAGKKQKFKK</sequence>
<dbReference type="InterPro" id="IPR001678">
    <property type="entry name" value="MeTrfase_RsmB-F_NOP2_dom"/>
</dbReference>
<keyword evidence="8" id="KW-0539">Nucleus</keyword>
<feature type="region of interest" description="Disordered" evidence="10">
    <location>
        <begin position="1"/>
        <end position="271"/>
    </location>
</feature>
<dbReference type="PROSITE" id="PS51686">
    <property type="entry name" value="SAM_MT_RSMB_NOP"/>
    <property type="match status" value="1"/>
</dbReference>
<dbReference type="GeneID" id="6495365"/>
<dbReference type="GO" id="GO:0009383">
    <property type="term" value="F:rRNA (cytosine-C5-)-methyltransferase activity"/>
    <property type="evidence" value="ECO:0007669"/>
    <property type="project" value="TreeGrafter"/>
</dbReference>
<feature type="compositionally biased region" description="Basic and acidic residues" evidence="10">
    <location>
        <begin position="1"/>
        <end position="12"/>
    </location>
</feature>
<dbReference type="NCBIfam" id="TIGR00446">
    <property type="entry name" value="nop2p"/>
    <property type="match status" value="1"/>
</dbReference>
<dbReference type="HOGENOM" id="CLU_005316_3_0_1"/>
<dbReference type="InParanoid" id="B3MEN0"/>